<dbReference type="PROSITE" id="PS51746">
    <property type="entry name" value="PPM_2"/>
    <property type="match status" value="1"/>
</dbReference>
<evidence type="ECO:0000259" key="1">
    <source>
        <dbReference type="PROSITE" id="PS51746"/>
    </source>
</evidence>
<dbReference type="Proteomes" id="UP000284283">
    <property type="component" value="Unassembled WGS sequence"/>
</dbReference>
<name>A0AAE8F5S8_XANVA</name>
<dbReference type="InterPro" id="IPR015655">
    <property type="entry name" value="PP2C"/>
</dbReference>
<reference evidence="2 3" key="1">
    <citation type="submission" date="2018-03" db="EMBL/GenBank/DDBJ databases">
        <authorList>
            <person name="Wu G."/>
        </authorList>
    </citation>
    <scope>NUCLEOTIDE SEQUENCE [LARGE SCALE GENOMIC DNA]</scope>
    <source>
        <strain evidence="2 3">SAM-118</strain>
    </source>
</reference>
<dbReference type="InterPro" id="IPR036457">
    <property type="entry name" value="PPM-type-like_dom_sf"/>
</dbReference>
<dbReference type="Pfam" id="PF13672">
    <property type="entry name" value="PP2C_2"/>
    <property type="match status" value="1"/>
</dbReference>
<dbReference type="InterPro" id="IPR001932">
    <property type="entry name" value="PPM-type_phosphatase-like_dom"/>
</dbReference>
<dbReference type="PANTHER" id="PTHR47992">
    <property type="entry name" value="PROTEIN PHOSPHATASE"/>
    <property type="match status" value="1"/>
</dbReference>
<dbReference type="GO" id="GO:0004722">
    <property type="term" value="F:protein serine/threonine phosphatase activity"/>
    <property type="evidence" value="ECO:0007669"/>
    <property type="project" value="InterPro"/>
</dbReference>
<dbReference type="AlphaFoldDB" id="A0AAE8F5S8"/>
<dbReference type="SMART" id="SM00332">
    <property type="entry name" value="PP2Cc"/>
    <property type="match status" value="1"/>
</dbReference>
<protein>
    <submittedName>
        <fullName evidence="2">Serine/threonine-protein phosphatase</fullName>
    </submittedName>
</protein>
<accession>A0AAE8F5S8</accession>
<gene>
    <name evidence="2" type="ORF">C9386_14645</name>
</gene>
<dbReference type="SUPFAM" id="SSF81606">
    <property type="entry name" value="PP2C-like"/>
    <property type="match status" value="1"/>
</dbReference>
<feature type="domain" description="PPM-type phosphatase" evidence="1">
    <location>
        <begin position="2"/>
        <end position="233"/>
    </location>
</feature>
<sequence>MSASYVSAGRTEQGNVRRQNEDAILLRDDLGLWAVADGLGGHSAGDLASRMVVDALGGLRRDGDLASFVDAIDAQLSQVNQQLRTLARARRVDVIASTVVVLVHDHDMLMCGWVGDSRAYAFEEGRLQLLTRDHVAGDKDDLTQVGRAQHAGGALTRAIGADDALYVDWTVRARRPGQHFLLCSDGINKELSDDEIATHCRRERQPSALLARLFDTALGRAGRDNISAVALRLAARKTAL</sequence>
<evidence type="ECO:0000313" key="2">
    <source>
        <dbReference type="EMBL" id="RNL00251.1"/>
    </source>
</evidence>
<dbReference type="SMART" id="SM00331">
    <property type="entry name" value="PP2C_SIG"/>
    <property type="match status" value="1"/>
</dbReference>
<dbReference type="CDD" id="cd00143">
    <property type="entry name" value="PP2Cc"/>
    <property type="match status" value="1"/>
</dbReference>
<evidence type="ECO:0000313" key="3">
    <source>
        <dbReference type="Proteomes" id="UP000284283"/>
    </source>
</evidence>
<comment type="caution">
    <text evidence="2">The sequence shown here is derived from an EMBL/GenBank/DDBJ whole genome shotgun (WGS) entry which is preliminary data.</text>
</comment>
<dbReference type="Gene3D" id="3.60.40.10">
    <property type="entry name" value="PPM-type phosphatase domain"/>
    <property type="match status" value="1"/>
</dbReference>
<dbReference type="RefSeq" id="WP_087911097.1">
    <property type="nucleotide sequence ID" value="NZ_CP025272.1"/>
</dbReference>
<proteinExistence type="predicted"/>
<dbReference type="EMBL" id="PYTT01000122">
    <property type="protein sequence ID" value="RNL00251.1"/>
    <property type="molecule type" value="Genomic_DNA"/>
</dbReference>
<dbReference type="KEGG" id="xva:C7V42_11555"/>
<organism evidence="2 3">
    <name type="scientific">Xanthomonas vasicola pv. vasculorum</name>
    <dbReference type="NCBI Taxonomy" id="325776"/>
    <lineage>
        <taxon>Bacteria</taxon>
        <taxon>Pseudomonadati</taxon>
        <taxon>Pseudomonadota</taxon>
        <taxon>Gammaproteobacteria</taxon>
        <taxon>Lysobacterales</taxon>
        <taxon>Lysobacteraceae</taxon>
        <taxon>Xanthomonas</taxon>
    </lineage>
</organism>